<dbReference type="EMBL" id="CP000612">
    <property type="protein sequence ID" value="ABO49782.1"/>
    <property type="molecule type" value="Genomic_DNA"/>
</dbReference>
<feature type="transmembrane region" description="Helical" evidence="1">
    <location>
        <begin position="61"/>
        <end position="81"/>
    </location>
</feature>
<feature type="transmembrane region" description="Helical" evidence="1">
    <location>
        <begin position="127"/>
        <end position="149"/>
    </location>
</feature>
<sequence>MTWVFFTIFCWLLALILVRQPGIKEYWPSALISLTVVYLVDSTGTYYGAYRFLNTPLINGVPILYLISSLALGMVTLRFYPREHREQLIYIAVLAALFLMAEIILMKTGNFIHLKGWHLGKSYILNILGFIIITWISTRFGIRGAAFHWPFALR</sequence>
<dbReference type="OrthoDB" id="1809010at2"/>
<keyword evidence="1" id="KW-1133">Transmembrane helix</keyword>
<feature type="transmembrane region" description="Helical" evidence="1">
    <location>
        <begin position="87"/>
        <end position="106"/>
    </location>
</feature>
<evidence type="ECO:0000256" key="1">
    <source>
        <dbReference type="SAM" id="Phobius"/>
    </source>
</evidence>
<gene>
    <name evidence="2" type="ordered locus">Dred_1248</name>
</gene>
<dbReference type="KEGG" id="drm:Dred_1248"/>
<protein>
    <submittedName>
        <fullName evidence="2">Uncharacterized protein</fullName>
    </submittedName>
</protein>
<dbReference type="HOGENOM" id="CLU_143371_0_0_9"/>
<dbReference type="NCBIfam" id="NF041644">
    <property type="entry name" value="CBO0543_fam"/>
    <property type="match status" value="1"/>
</dbReference>
<evidence type="ECO:0000313" key="2">
    <source>
        <dbReference type="EMBL" id="ABO49782.1"/>
    </source>
</evidence>
<keyword evidence="1" id="KW-0812">Transmembrane</keyword>
<feature type="transmembrane region" description="Helical" evidence="1">
    <location>
        <begin position="29"/>
        <end position="49"/>
    </location>
</feature>
<keyword evidence="1" id="KW-0472">Membrane</keyword>
<evidence type="ECO:0000313" key="3">
    <source>
        <dbReference type="Proteomes" id="UP000001556"/>
    </source>
</evidence>
<reference evidence="2 3" key="1">
    <citation type="submission" date="2007-03" db="EMBL/GenBank/DDBJ databases">
        <title>Complete sequence of Desulfotomaculum reducens MI-1.</title>
        <authorList>
            <consortium name="US DOE Joint Genome Institute"/>
            <person name="Copeland A."/>
            <person name="Lucas S."/>
            <person name="Lapidus A."/>
            <person name="Barry K."/>
            <person name="Detter J.C."/>
            <person name="Glavina del Rio T."/>
            <person name="Hammon N."/>
            <person name="Israni S."/>
            <person name="Dalin E."/>
            <person name="Tice H."/>
            <person name="Pitluck S."/>
            <person name="Sims D."/>
            <person name="Brettin T."/>
            <person name="Bruce D."/>
            <person name="Han C."/>
            <person name="Tapia R."/>
            <person name="Schmutz J."/>
            <person name="Larimer F."/>
            <person name="Land M."/>
            <person name="Hauser L."/>
            <person name="Kyrpides N."/>
            <person name="Kim E."/>
            <person name="Tebo B.M."/>
            <person name="Richardson P."/>
        </authorList>
    </citation>
    <scope>NUCLEOTIDE SEQUENCE [LARGE SCALE GENOMIC DNA]</scope>
    <source>
        <strain evidence="2 3">MI-1</strain>
    </source>
</reference>
<organism evidence="2 3">
    <name type="scientific">Desulforamulus reducens (strain ATCC BAA-1160 / DSM 100696 / MI-1)</name>
    <name type="common">Desulfotomaculum reducens</name>
    <dbReference type="NCBI Taxonomy" id="349161"/>
    <lineage>
        <taxon>Bacteria</taxon>
        <taxon>Bacillati</taxon>
        <taxon>Bacillota</taxon>
        <taxon>Clostridia</taxon>
        <taxon>Eubacteriales</taxon>
        <taxon>Peptococcaceae</taxon>
        <taxon>Desulforamulus</taxon>
    </lineage>
</organism>
<dbReference type="RefSeq" id="WP_011877608.1">
    <property type="nucleotide sequence ID" value="NC_009253.1"/>
</dbReference>
<dbReference type="AlphaFoldDB" id="A4J3X9"/>
<dbReference type="Proteomes" id="UP000001556">
    <property type="component" value="Chromosome"/>
</dbReference>
<dbReference type="InterPro" id="IPR048147">
    <property type="entry name" value="CBO0543-like"/>
</dbReference>
<name>A4J3X9_DESRM</name>
<keyword evidence="3" id="KW-1185">Reference proteome</keyword>
<proteinExistence type="predicted"/>
<accession>A4J3X9</accession>